<dbReference type="SUPFAM" id="SSF53271">
    <property type="entry name" value="PRTase-like"/>
    <property type="match status" value="1"/>
</dbReference>
<dbReference type="PANTHER" id="PTHR47505">
    <property type="entry name" value="DNA UTILIZATION PROTEIN YHGH"/>
    <property type="match status" value="1"/>
</dbReference>
<evidence type="ECO:0000259" key="2">
    <source>
        <dbReference type="Pfam" id="PF00156"/>
    </source>
</evidence>
<organism evidence="4">
    <name type="scientific">freshwater metagenome</name>
    <dbReference type="NCBI Taxonomy" id="449393"/>
    <lineage>
        <taxon>unclassified sequences</taxon>
        <taxon>metagenomes</taxon>
        <taxon>ecological metagenomes</taxon>
    </lineage>
</organism>
<evidence type="ECO:0000313" key="3">
    <source>
        <dbReference type="EMBL" id="CAB4741764.1"/>
    </source>
</evidence>
<dbReference type="CDD" id="cd06223">
    <property type="entry name" value="PRTases_typeI"/>
    <property type="match status" value="1"/>
</dbReference>
<accession>A0A6J7P155</accession>
<dbReference type="Pfam" id="PF00156">
    <property type="entry name" value="Pribosyltran"/>
    <property type="match status" value="1"/>
</dbReference>
<dbReference type="EMBL" id="CAFBPE010000002">
    <property type="protein sequence ID" value="CAB4998205.1"/>
    <property type="molecule type" value="Genomic_DNA"/>
</dbReference>
<reference evidence="4" key="1">
    <citation type="submission" date="2020-05" db="EMBL/GenBank/DDBJ databases">
        <authorList>
            <person name="Chiriac C."/>
            <person name="Salcher M."/>
            <person name="Ghai R."/>
            <person name="Kavagutti S V."/>
        </authorList>
    </citation>
    <scope>NUCLEOTIDE SEQUENCE</scope>
</reference>
<dbReference type="InterPro" id="IPR029057">
    <property type="entry name" value="PRTase-like"/>
</dbReference>
<dbReference type="Gene3D" id="3.40.50.2020">
    <property type="match status" value="1"/>
</dbReference>
<evidence type="ECO:0000313" key="4">
    <source>
        <dbReference type="EMBL" id="CAB4998205.1"/>
    </source>
</evidence>
<feature type="domain" description="Phosphoribosyltransferase" evidence="2">
    <location>
        <begin position="122"/>
        <end position="205"/>
    </location>
</feature>
<dbReference type="PANTHER" id="PTHR47505:SF1">
    <property type="entry name" value="DNA UTILIZATION PROTEIN YHGH"/>
    <property type="match status" value="1"/>
</dbReference>
<dbReference type="EMBL" id="CAFBQN010000001">
    <property type="protein sequence ID" value="CAB5050737.1"/>
    <property type="molecule type" value="Genomic_DNA"/>
</dbReference>
<name>A0A6J7P155_9ZZZZ</name>
<evidence type="ECO:0000256" key="1">
    <source>
        <dbReference type="ARBA" id="ARBA00008007"/>
    </source>
</evidence>
<dbReference type="EMBL" id="CAEZZF010000001">
    <property type="protein sequence ID" value="CAB4741764.1"/>
    <property type="molecule type" value="Genomic_DNA"/>
</dbReference>
<dbReference type="InterPro" id="IPR000836">
    <property type="entry name" value="PRTase_dom"/>
</dbReference>
<gene>
    <name evidence="3" type="ORF">UFOPK2837_00043</name>
    <name evidence="4" type="ORF">UFOPK4065_00077</name>
    <name evidence="5" type="ORF">UFOPK4319_00021</name>
</gene>
<protein>
    <submittedName>
        <fullName evidence="4">Unannotated protein</fullName>
    </submittedName>
</protein>
<comment type="similarity">
    <text evidence="1">Belongs to the ComF/GntX family.</text>
</comment>
<proteinExistence type="inferred from homology"/>
<evidence type="ECO:0000313" key="5">
    <source>
        <dbReference type="EMBL" id="CAB5050737.1"/>
    </source>
</evidence>
<sequence length="211" mass="23074">MRLTQELSQLIFPTRCFGCNRIGLAICSDCRSEWHPHYYLTHVSSLKVHSAVVYSPTARKILLAAKENGIHAADNLIIDSIIHVLSMANFTGSNLSLVPIPSSSMSKRRRGRSFVVDIVERIAQQTSLPMNNSLHLIRPVRDQSRLRAMQRSLNVDGAMSLKPGVIPRADLVLIDDVVTTGATLREAARALTAAGCHVIGSVTACVAQPLR</sequence>
<dbReference type="AlphaFoldDB" id="A0A6J7P155"/>
<dbReference type="InterPro" id="IPR051910">
    <property type="entry name" value="ComF/GntX_DNA_util-trans"/>
</dbReference>